<sequence length="220" mass="26036">MNFTFFPYTSNVQVKIANITDEPVSKNPLSQKLKEQYIENGLFSLLSKASRKQPKLAKNVSKLSAAGIPLSEKVDYSHKVFVTTRNVKFCEMEYCVPASNTKKITLEIQERIIKEQFAVHFPIEYRFVKGDDAWLSPSYKRDSLYVAVHMYKGMDFDHYFHVMNEIFEKYEGRPHWGKQSYLPVEKYPSLYRELNNFKKIRMHFDPHNLFVNDYLSFFLK</sequence>
<evidence type="ECO:0000259" key="2">
    <source>
        <dbReference type="Pfam" id="PF04030"/>
    </source>
</evidence>
<dbReference type="InterPro" id="IPR007173">
    <property type="entry name" value="ALO_C"/>
</dbReference>
<name>A0ABY9JPM6_9BACI</name>
<dbReference type="InterPro" id="IPR010031">
    <property type="entry name" value="FAD_lactone_oxidase-like"/>
</dbReference>
<dbReference type="PANTHER" id="PTHR43762:SF1">
    <property type="entry name" value="D-ARABINONO-1,4-LACTONE OXIDASE"/>
    <property type="match status" value="1"/>
</dbReference>
<organism evidence="3 4">
    <name type="scientific">Bacillus carboniphilus</name>
    <dbReference type="NCBI Taxonomy" id="86663"/>
    <lineage>
        <taxon>Bacteria</taxon>
        <taxon>Bacillati</taxon>
        <taxon>Bacillota</taxon>
        <taxon>Bacilli</taxon>
        <taxon>Bacillales</taxon>
        <taxon>Bacillaceae</taxon>
        <taxon>Bacillus</taxon>
    </lineage>
</organism>
<dbReference type="Proteomes" id="UP001197974">
    <property type="component" value="Chromosome"/>
</dbReference>
<keyword evidence="1" id="KW-0560">Oxidoreductase</keyword>
<accession>A0ABY9JPM6</accession>
<dbReference type="PANTHER" id="PTHR43762">
    <property type="entry name" value="L-GULONOLACTONE OXIDASE"/>
    <property type="match status" value="1"/>
</dbReference>
<keyword evidence="4" id="KW-1185">Reference proteome</keyword>
<dbReference type="EMBL" id="CP129013">
    <property type="protein sequence ID" value="WLR41364.1"/>
    <property type="molecule type" value="Genomic_DNA"/>
</dbReference>
<dbReference type="RefSeq" id="WP_306019549.1">
    <property type="nucleotide sequence ID" value="NZ_CP129013.1"/>
</dbReference>
<dbReference type="Pfam" id="PF04030">
    <property type="entry name" value="ALO"/>
    <property type="match status" value="1"/>
</dbReference>
<feature type="domain" description="D-arabinono-1,4-lactone oxidase C-terminal" evidence="2">
    <location>
        <begin position="3"/>
        <end position="215"/>
    </location>
</feature>
<evidence type="ECO:0000313" key="3">
    <source>
        <dbReference type="EMBL" id="WLR41364.1"/>
    </source>
</evidence>
<proteinExistence type="predicted"/>
<dbReference type="Gene3D" id="3.30.70.2520">
    <property type="match status" value="1"/>
</dbReference>
<protein>
    <submittedName>
        <fullName evidence="3">D-arabinono-1,4-lactone oxidase</fullName>
    </submittedName>
</protein>
<gene>
    <name evidence="3" type="ORF">LC087_10615</name>
</gene>
<reference evidence="3 4" key="1">
    <citation type="submission" date="2023-06" db="EMBL/GenBank/DDBJ databases">
        <title>Five Gram-positive bacteria isolated from mangrove sediments in Shenzhen, Guangdong, China.</title>
        <authorList>
            <person name="Yu S."/>
            <person name="Zheng W."/>
            <person name="Huang Y."/>
        </authorList>
    </citation>
    <scope>NUCLEOTIDE SEQUENCE [LARGE SCALE GENOMIC DNA]</scope>
    <source>
        <strain evidence="3 4">SaN35-3</strain>
    </source>
</reference>
<evidence type="ECO:0000313" key="4">
    <source>
        <dbReference type="Proteomes" id="UP001197974"/>
    </source>
</evidence>
<evidence type="ECO:0000256" key="1">
    <source>
        <dbReference type="ARBA" id="ARBA00023002"/>
    </source>
</evidence>